<name>A0A9W4QX48_9GAMM</name>
<organism evidence="3 4">
    <name type="scientific">Pseudoalteromonas holothuriae</name>
    <dbReference type="NCBI Taxonomy" id="2963714"/>
    <lineage>
        <taxon>Bacteria</taxon>
        <taxon>Pseudomonadati</taxon>
        <taxon>Pseudomonadota</taxon>
        <taxon>Gammaproteobacteria</taxon>
        <taxon>Alteromonadales</taxon>
        <taxon>Pseudoalteromonadaceae</taxon>
        <taxon>Pseudoalteromonas</taxon>
    </lineage>
</organism>
<feature type="coiled-coil region" evidence="1">
    <location>
        <begin position="241"/>
        <end position="271"/>
    </location>
</feature>
<keyword evidence="2" id="KW-0812">Transmembrane</keyword>
<evidence type="ECO:0000256" key="2">
    <source>
        <dbReference type="SAM" id="Phobius"/>
    </source>
</evidence>
<dbReference type="RefSeq" id="WP_261626262.1">
    <property type="nucleotide sequence ID" value="NZ_CAMAPC010000005.1"/>
</dbReference>
<dbReference type="Proteomes" id="UP001152467">
    <property type="component" value="Unassembled WGS sequence"/>
</dbReference>
<protein>
    <recommendedName>
        <fullName evidence="5">Fimbrial assembly protein</fullName>
    </recommendedName>
</protein>
<feature type="transmembrane region" description="Helical" evidence="2">
    <location>
        <begin position="218"/>
        <end position="237"/>
    </location>
</feature>
<comment type="caution">
    <text evidence="3">The sequence shown here is derived from an EMBL/GenBank/DDBJ whole genome shotgun (WGS) entry which is preliminary data.</text>
</comment>
<evidence type="ECO:0000313" key="4">
    <source>
        <dbReference type="Proteomes" id="UP001152467"/>
    </source>
</evidence>
<dbReference type="EMBL" id="CAMAPC010000005">
    <property type="protein sequence ID" value="CAH9056799.1"/>
    <property type="molecule type" value="Genomic_DNA"/>
</dbReference>
<proteinExistence type="predicted"/>
<keyword evidence="4" id="KW-1185">Reference proteome</keyword>
<keyword evidence="1" id="KW-0175">Coiled coil</keyword>
<dbReference type="AlphaFoldDB" id="A0A9W4QX48"/>
<gene>
    <name evidence="3" type="ORF">PSECIP111854_01866</name>
</gene>
<evidence type="ECO:0000313" key="3">
    <source>
        <dbReference type="EMBL" id="CAH9056799.1"/>
    </source>
</evidence>
<sequence>MSIKSLSRLFQALALPNVGYYDGNLYRFERKEGKLSFISAKDSFAPKLIIVNRKYYKEAIKTLPFDDKRQFDKLLDLEKAEDSSLSALLINRRSGSTHYVEWRISTCVPNSFFIVPETILLTQLAEPRQVIKINGDQPVFAFACDEGVYSSKQSALISNEARFLQSIGYQFQGDIKVIEEEKLAYSLFQGAMKLPLLKWKAFFKGLKSDTGINLSVKLLLPMSIAFIVYLLLSSLFLQWQNTDLRSKIEAYQSEVSEALALQSEVDTLEQRYRGMISLSGELSEHNQFWLVLVDILPKTNLTNIRVGKTGRYVLRGNASKSTEILTLLLEHSMVAEAQFDYPTRKSRDREIFVISFTLKQGGE</sequence>
<evidence type="ECO:0000256" key="1">
    <source>
        <dbReference type="SAM" id="Coils"/>
    </source>
</evidence>
<evidence type="ECO:0008006" key="5">
    <source>
        <dbReference type="Google" id="ProtNLM"/>
    </source>
</evidence>
<accession>A0A9W4QX48</accession>
<keyword evidence="2" id="KW-0472">Membrane</keyword>
<reference evidence="3" key="1">
    <citation type="submission" date="2022-07" db="EMBL/GenBank/DDBJ databases">
        <authorList>
            <person name="Criscuolo A."/>
        </authorList>
    </citation>
    <scope>NUCLEOTIDE SEQUENCE</scope>
    <source>
        <strain evidence="3">CIP111854</strain>
    </source>
</reference>
<keyword evidence="2" id="KW-1133">Transmembrane helix</keyword>